<dbReference type="PANTHER" id="PTHR43649">
    <property type="entry name" value="ARABINOSE-BINDING PROTEIN-RELATED"/>
    <property type="match status" value="1"/>
</dbReference>
<keyword evidence="2" id="KW-1185">Reference proteome</keyword>
<dbReference type="PANTHER" id="PTHR43649:SF12">
    <property type="entry name" value="DIACETYLCHITOBIOSE BINDING PROTEIN DASA"/>
    <property type="match status" value="1"/>
</dbReference>
<dbReference type="RefSeq" id="WP_212526268.1">
    <property type="nucleotide sequence ID" value="NZ_JAGSOG010000002.1"/>
</dbReference>
<organism evidence="1 2">
    <name type="scientific">Actinospica durhamensis</name>
    <dbReference type="NCBI Taxonomy" id="1508375"/>
    <lineage>
        <taxon>Bacteria</taxon>
        <taxon>Bacillati</taxon>
        <taxon>Actinomycetota</taxon>
        <taxon>Actinomycetes</taxon>
        <taxon>Catenulisporales</taxon>
        <taxon>Actinospicaceae</taxon>
        <taxon>Actinospica</taxon>
    </lineage>
</organism>
<dbReference type="Proteomes" id="UP000675781">
    <property type="component" value="Unassembled WGS sequence"/>
</dbReference>
<name>A0A941IP92_9ACTN</name>
<dbReference type="AlphaFoldDB" id="A0A941IP92"/>
<dbReference type="PROSITE" id="PS51318">
    <property type="entry name" value="TAT"/>
    <property type="match status" value="1"/>
</dbReference>
<gene>
    <name evidence="1" type="ORF">KDL01_00590</name>
</gene>
<comment type="caution">
    <text evidence="1">The sequence shown here is derived from an EMBL/GenBank/DDBJ whole genome shotgun (WGS) entry which is preliminary data.</text>
</comment>
<protein>
    <submittedName>
        <fullName evidence="1">Extracellular solute-binding protein</fullName>
    </submittedName>
</protein>
<evidence type="ECO:0000313" key="1">
    <source>
        <dbReference type="EMBL" id="MBR7831733.1"/>
    </source>
</evidence>
<dbReference type="Gene3D" id="3.40.190.10">
    <property type="entry name" value="Periplasmic binding protein-like II"/>
    <property type="match status" value="1"/>
</dbReference>
<dbReference type="PROSITE" id="PS51257">
    <property type="entry name" value="PROKAR_LIPOPROTEIN"/>
    <property type="match status" value="1"/>
</dbReference>
<dbReference type="InterPro" id="IPR006311">
    <property type="entry name" value="TAT_signal"/>
</dbReference>
<reference evidence="1" key="1">
    <citation type="submission" date="2021-04" db="EMBL/GenBank/DDBJ databases">
        <title>Genome based classification of Actinospica acidithermotolerans sp. nov., an actinobacterium isolated from an Indonesian hot spring.</title>
        <authorList>
            <person name="Kusuma A.B."/>
            <person name="Putra K.E."/>
            <person name="Nafisah S."/>
            <person name="Loh J."/>
            <person name="Nouioui I."/>
            <person name="Goodfellow M."/>
        </authorList>
    </citation>
    <scope>NUCLEOTIDE SEQUENCE</scope>
    <source>
        <strain evidence="1">CSCA 57</strain>
    </source>
</reference>
<accession>A0A941IP92</accession>
<evidence type="ECO:0000313" key="2">
    <source>
        <dbReference type="Proteomes" id="UP000675781"/>
    </source>
</evidence>
<sequence>MGFSRTLSRRSVLRGAGALAGSTAALPLLSACGGQVGTSSASAKVQAVKPGTITIMSPTGEITDDLVKGFEQAYPQLKVTQINTDATRLNAMLAAGNPPDVVRDAGTDVTPYIASQGLALNLDAYFEQSSVFHDADIMPVNNVWKWDGTQQGTGSRYGIAKDWSQDAMWWYDTQLWANAGLAARRPTDPITYAELLDAAKAMTKSSGGKTSMYGLWYVTPDIDRIAAMVATAGGKIISDDLATVDFSSPEAQQALAWIVQAGKQGLGYSVANPSPDWDGPEMFAGKQATACQGYWYTGFTETTAPGFESKLQFNAAPLLGSTRISPTFGAVGFWIPAKAKNPGASFAWLEWYCGGAGAKQRISAGDGLPSVHSLLSVLPQRNDFERAVIATQNNELDYIKVVQVASPYALNTAINTTLAKDFPQAITGSLSVGQLADLLTTDVNAVLAAGKKALGK</sequence>
<dbReference type="SUPFAM" id="SSF53850">
    <property type="entry name" value="Periplasmic binding protein-like II"/>
    <property type="match status" value="1"/>
</dbReference>
<proteinExistence type="predicted"/>
<dbReference type="EMBL" id="JAGSOG010000002">
    <property type="protein sequence ID" value="MBR7831733.1"/>
    <property type="molecule type" value="Genomic_DNA"/>
</dbReference>
<dbReference type="InterPro" id="IPR050490">
    <property type="entry name" value="Bact_solute-bd_prot1"/>
</dbReference>